<dbReference type="OrthoDB" id="9899430at2"/>
<evidence type="ECO:0000256" key="1">
    <source>
        <dbReference type="SAM" id="SignalP"/>
    </source>
</evidence>
<organism evidence="2 3">
    <name type="scientific">Vibrio palustris</name>
    <dbReference type="NCBI Taxonomy" id="1918946"/>
    <lineage>
        <taxon>Bacteria</taxon>
        <taxon>Pseudomonadati</taxon>
        <taxon>Pseudomonadota</taxon>
        <taxon>Gammaproteobacteria</taxon>
        <taxon>Vibrionales</taxon>
        <taxon>Vibrionaceae</taxon>
        <taxon>Vibrio</taxon>
    </lineage>
</organism>
<accession>A0A1R4B0T2</accession>
<dbReference type="RefSeq" id="WP_077311854.1">
    <property type="nucleotide sequence ID" value="NZ_AP024887.1"/>
</dbReference>
<protein>
    <submittedName>
        <fullName evidence="2">Uncharacterized protein</fullName>
    </submittedName>
</protein>
<feature type="signal peptide" evidence="1">
    <location>
        <begin position="1"/>
        <end position="19"/>
    </location>
</feature>
<reference evidence="2 3" key="1">
    <citation type="submission" date="2017-02" db="EMBL/GenBank/DDBJ databases">
        <authorList>
            <person name="Peterson S.W."/>
        </authorList>
    </citation>
    <scope>NUCLEOTIDE SEQUENCE [LARGE SCALE GENOMIC DNA]</scope>
    <source>
        <strain evidence="2 3">CECT 9027</strain>
    </source>
</reference>
<evidence type="ECO:0000313" key="3">
    <source>
        <dbReference type="Proteomes" id="UP000189475"/>
    </source>
</evidence>
<gene>
    <name evidence="2" type="ORF">VPAL9027_00442</name>
</gene>
<keyword evidence="1" id="KW-0732">Signal</keyword>
<evidence type="ECO:0000313" key="2">
    <source>
        <dbReference type="EMBL" id="SJL82513.1"/>
    </source>
</evidence>
<dbReference type="Proteomes" id="UP000189475">
    <property type="component" value="Unassembled WGS sequence"/>
</dbReference>
<sequence length="109" mass="11753">MKKTLAFLPLLLCASAAQASGMDSETMSKLLSQLPSKQLNQLCSSSSDDQVSQLCAKQVSTLRDRLLEQPQLNVETMQSQATEMFNGRILPLINKLQGGASGSKLPPSE</sequence>
<keyword evidence="3" id="KW-1185">Reference proteome</keyword>
<feature type="chain" id="PRO_5012210139" evidence="1">
    <location>
        <begin position="20"/>
        <end position="109"/>
    </location>
</feature>
<proteinExistence type="predicted"/>
<name>A0A1R4B0T2_9VIBR</name>
<dbReference type="EMBL" id="FUFT01000001">
    <property type="protein sequence ID" value="SJL82513.1"/>
    <property type="molecule type" value="Genomic_DNA"/>
</dbReference>
<dbReference type="AlphaFoldDB" id="A0A1R4B0T2"/>